<gene>
    <name evidence="16" type="ORF">RJ639_015904</name>
</gene>
<dbReference type="EMBL" id="JAVXUP010001981">
    <property type="protein sequence ID" value="KAK3006531.1"/>
    <property type="molecule type" value="Genomic_DNA"/>
</dbReference>
<dbReference type="Pfam" id="PF11721">
    <property type="entry name" value="Malectin"/>
    <property type="match status" value="1"/>
</dbReference>
<dbReference type="GO" id="GO:0005524">
    <property type="term" value="F:ATP binding"/>
    <property type="evidence" value="ECO:0007669"/>
    <property type="project" value="UniProtKB-KW"/>
</dbReference>
<keyword evidence="14" id="KW-0472">Membrane</keyword>
<dbReference type="PANTHER" id="PTHR48006">
    <property type="entry name" value="LEUCINE-RICH REPEAT-CONTAINING PROTEIN DDB_G0281931-RELATED"/>
    <property type="match status" value="1"/>
</dbReference>
<dbReference type="GO" id="GO:0004674">
    <property type="term" value="F:protein serine/threonine kinase activity"/>
    <property type="evidence" value="ECO:0007669"/>
    <property type="project" value="UniProtKB-KW"/>
</dbReference>
<dbReference type="FunFam" id="1.10.510.10:FF:001023">
    <property type="entry name" value="Os07g0541700 protein"/>
    <property type="match status" value="1"/>
</dbReference>
<evidence type="ECO:0000256" key="12">
    <source>
        <dbReference type="ARBA" id="ARBA00047899"/>
    </source>
</evidence>
<evidence type="ECO:0000256" key="1">
    <source>
        <dbReference type="ARBA" id="ARBA00004479"/>
    </source>
</evidence>
<evidence type="ECO:0000256" key="8">
    <source>
        <dbReference type="ARBA" id="ARBA00022777"/>
    </source>
</evidence>
<dbReference type="InterPro" id="IPR000719">
    <property type="entry name" value="Prot_kinase_dom"/>
</dbReference>
<keyword evidence="8" id="KW-0418">Kinase</keyword>
<evidence type="ECO:0000256" key="10">
    <source>
        <dbReference type="ARBA" id="ARBA00023170"/>
    </source>
</evidence>
<accession>A0AA88VD36</accession>
<dbReference type="GO" id="GO:0016020">
    <property type="term" value="C:membrane"/>
    <property type="evidence" value="ECO:0007669"/>
    <property type="project" value="UniProtKB-SubCell"/>
</dbReference>
<comment type="subcellular location">
    <subcellularLocation>
        <location evidence="1">Membrane</location>
        <topology evidence="1">Single-pass type I membrane protein</topology>
    </subcellularLocation>
</comment>
<comment type="caution">
    <text evidence="16">The sequence shown here is derived from an EMBL/GenBank/DDBJ whole genome shotgun (WGS) entry which is preliminary data.</text>
</comment>
<evidence type="ECO:0000259" key="15">
    <source>
        <dbReference type="PROSITE" id="PS50011"/>
    </source>
</evidence>
<keyword evidence="14" id="KW-1133">Transmembrane helix</keyword>
<keyword evidence="5" id="KW-0808">Transferase</keyword>
<dbReference type="PANTHER" id="PTHR48006:SF66">
    <property type="entry name" value="PROTEIN KINASE DOMAIN-CONTAINING PROTEIN"/>
    <property type="match status" value="1"/>
</dbReference>
<dbReference type="InterPro" id="IPR021720">
    <property type="entry name" value="Malectin_dom"/>
</dbReference>
<dbReference type="EC" id="2.7.11.1" evidence="2"/>
<keyword evidence="3" id="KW-0723">Serine/threonine-protein kinase</keyword>
<evidence type="ECO:0000256" key="3">
    <source>
        <dbReference type="ARBA" id="ARBA00022527"/>
    </source>
</evidence>
<evidence type="ECO:0000256" key="7">
    <source>
        <dbReference type="ARBA" id="ARBA00022741"/>
    </source>
</evidence>
<dbReference type="AlphaFoldDB" id="A0AA88VD36"/>
<evidence type="ECO:0000313" key="16">
    <source>
        <dbReference type="EMBL" id="KAK3006531.1"/>
    </source>
</evidence>
<evidence type="ECO:0000256" key="2">
    <source>
        <dbReference type="ARBA" id="ARBA00012513"/>
    </source>
</evidence>
<dbReference type="Pfam" id="PF07714">
    <property type="entry name" value="PK_Tyr_Ser-Thr"/>
    <property type="match status" value="1"/>
</dbReference>
<reference evidence="16" key="1">
    <citation type="submission" date="2022-12" db="EMBL/GenBank/DDBJ databases">
        <title>Draft genome assemblies for two species of Escallonia (Escalloniales).</title>
        <authorList>
            <person name="Chanderbali A."/>
            <person name="Dervinis C."/>
            <person name="Anghel I."/>
            <person name="Soltis D."/>
            <person name="Soltis P."/>
            <person name="Zapata F."/>
        </authorList>
    </citation>
    <scope>NUCLEOTIDE SEQUENCE</scope>
    <source>
        <strain evidence="16">UCBG64.0493</strain>
        <tissue evidence="16">Leaf</tissue>
    </source>
</reference>
<keyword evidence="6" id="KW-0732">Signal</keyword>
<keyword evidence="17" id="KW-1185">Reference proteome</keyword>
<keyword evidence="10" id="KW-0675">Receptor</keyword>
<evidence type="ECO:0000256" key="13">
    <source>
        <dbReference type="ARBA" id="ARBA00048679"/>
    </source>
</evidence>
<evidence type="ECO:0000256" key="4">
    <source>
        <dbReference type="ARBA" id="ARBA00022553"/>
    </source>
</evidence>
<evidence type="ECO:0000256" key="14">
    <source>
        <dbReference type="SAM" id="Phobius"/>
    </source>
</evidence>
<dbReference type="Gene3D" id="1.10.510.10">
    <property type="entry name" value="Transferase(Phosphotransferase) domain 1"/>
    <property type="match status" value="2"/>
</dbReference>
<dbReference type="PROSITE" id="PS50011">
    <property type="entry name" value="PROTEIN_KINASE_DOM"/>
    <property type="match status" value="1"/>
</dbReference>
<keyword evidence="11" id="KW-0325">Glycoprotein</keyword>
<dbReference type="InterPro" id="IPR011009">
    <property type="entry name" value="Kinase-like_dom_sf"/>
</dbReference>
<dbReference type="Proteomes" id="UP001188597">
    <property type="component" value="Unassembled WGS sequence"/>
</dbReference>
<keyword evidence="7" id="KW-0547">Nucleotide-binding</keyword>
<evidence type="ECO:0000313" key="17">
    <source>
        <dbReference type="Proteomes" id="UP001188597"/>
    </source>
</evidence>
<evidence type="ECO:0000256" key="5">
    <source>
        <dbReference type="ARBA" id="ARBA00022679"/>
    </source>
</evidence>
<comment type="catalytic activity">
    <reaction evidence="13">
        <text>L-seryl-[protein] + ATP = O-phospho-L-seryl-[protein] + ADP + H(+)</text>
        <dbReference type="Rhea" id="RHEA:17989"/>
        <dbReference type="Rhea" id="RHEA-COMP:9863"/>
        <dbReference type="Rhea" id="RHEA-COMP:11604"/>
        <dbReference type="ChEBI" id="CHEBI:15378"/>
        <dbReference type="ChEBI" id="CHEBI:29999"/>
        <dbReference type="ChEBI" id="CHEBI:30616"/>
        <dbReference type="ChEBI" id="CHEBI:83421"/>
        <dbReference type="ChEBI" id="CHEBI:456216"/>
        <dbReference type="EC" id="2.7.11.1"/>
    </reaction>
</comment>
<dbReference type="InterPro" id="IPR001245">
    <property type="entry name" value="Ser-Thr/Tyr_kinase_cat_dom"/>
</dbReference>
<feature type="domain" description="Protein kinase" evidence="15">
    <location>
        <begin position="214"/>
        <end position="534"/>
    </location>
</feature>
<dbReference type="SUPFAM" id="SSF56112">
    <property type="entry name" value="Protein kinase-like (PK-like)"/>
    <property type="match status" value="1"/>
</dbReference>
<proteinExistence type="predicted"/>
<feature type="non-terminal residue" evidence="16">
    <location>
        <position position="1"/>
    </location>
</feature>
<protein>
    <recommendedName>
        <fullName evidence="2">non-specific serine/threonine protein kinase</fullName>
        <ecNumber evidence="2">2.7.11.1</ecNumber>
    </recommendedName>
</protein>
<keyword evidence="4" id="KW-0597">Phosphoprotein</keyword>
<feature type="transmembrane region" description="Helical" evidence="14">
    <location>
        <begin position="202"/>
        <end position="225"/>
    </location>
</feature>
<keyword evidence="9" id="KW-0067">ATP-binding</keyword>
<dbReference type="FunFam" id="2.60.120.430:FF:000004">
    <property type="entry name" value="Putative leucine-rich repeat receptor-like serine/threonine-protein kinase"/>
    <property type="match status" value="1"/>
</dbReference>
<evidence type="ECO:0000256" key="9">
    <source>
        <dbReference type="ARBA" id="ARBA00022840"/>
    </source>
</evidence>
<dbReference type="InterPro" id="IPR051824">
    <property type="entry name" value="LRR_Rcpt-Like_S/T_Kinase"/>
</dbReference>
<organism evidence="16 17">
    <name type="scientific">Escallonia herrerae</name>
    <dbReference type="NCBI Taxonomy" id="1293975"/>
    <lineage>
        <taxon>Eukaryota</taxon>
        <taxon>Viridiplantae</taxon>
        <taxon>Streptophyta</taxon>
        <taxon>Embryophyta</taxon>
        <taxon>Tracheophyta</taxon>
        <taxon>Spermatophyta</taxon>
        <taxon>Magnoliopsida</taxon>
        <taxon>eudicotyledons</taxon>
        <taxon>Gunneridae</taxon>
        <taxon>Pentapetalae</taxon>
        <taxon>asterids</taxon>
        <taxon>campanulids</taxon>
        <taxon>Escalloniales</taxon>
        <taxon>Escalloniaceae</taxon>
        <taxon>Escallonia</taxon>
    </lineage>
</organism>
<dbReference type="Gene3D" id="3.30.200.20">
    <property type="entry name" value="Phosphorylase Kinase, domain 1"/>
    <property type="match status" value="1"/>
</dbReference>
<keyword evidence="14" id="KW-0812">Transmembrane</keyword>
<comment type="catalytic activity">
    <reaction evidence="12">
        <text>L-threonyl-[protein] + ATP = O-phospho-L-threonyl-[protein] + ADP + H(+)</text>
        <dbReference type="Rhea" id="RHEA:46608"/>
        <dbReference type="Rhea" id="RHEA-COMP:11060"/>
        <dbReference type="Rhea" id="RHEA-COMP:11605"/>
        <dbReference type="ChEBI" id="CHEBI:15378"/>
        <dbReference type="ChEBI" id="CHEBI:30013"/>
        <dbReference type="ChEBI" id="CHEBI:30616"/>
        <dbReference type="ChEBI" id="CHEBI:61977"/>
        <dbReference type="ChEBI" id="CHEBI:456216"/>
        <dbReference type="EC" id="2.7.11.1"/>
    </reaction>
</comment>
<evidence type="ECO:0000256" key="6">
    <source>
        <dbReference type="ARBA" id="ARBA00022729"/>
    </source>
</evidence>
<sequence length="534" mass="59443">QYALHINCGGRRTTIGNTIYEADQDTAGSARFVPSRTNWGTSSTGDFWGRNATFDYYTANNISVLRMNESELYTTAQLSPLSLTYYARCLANGNYTVTLHFAEIIFRDNRSYQSLGRRVFDVYIQAERMLKDFDIENEAQGVDKAVKQIFKAVVSDTILEIRFQYAGKGTTAVPIRGIYGPLISAISIESDFKPPDNRKKKIIIAVGVLTSALCLILTLIGIAWWSGYLGGRRSWEQDGTVIAVKQLSSKPKQGSREFVNEIGMISGLQHPNLVRLYGCCVEGKHLLLVYKYMENNSLAHALFGPEGSPSYLDWPARQRICIGIAKGLVYLHEESPLKNYIKATNVLLDSDLNAKISDFGLAKLDEEENTHICTRVAGTIFMLLNYKLLIQNSCFILFQAFVLQRKGSLMELMDPSLGSNFDQKEALRVVKIALLCTNPSPALRPTMSAVVGMLQGHISVQEANMDPSIYGDDLMFQSLRDKYNEMRPENFSEAESFVHSSDAVPNDPSSASAQFTSSTLAGSVQSRSSFFIIK</sequence>
<dbReference type="Gene3D" id="2.60.120.430">
    <property type="entry name" value="Galactose-binding lectin"/>
    <property type="match status" value="1"/>
</dbReference>
<evidence type="ECO:0000256" key="11">
    <source>
        <dbReference type="ARBA" id="ARBA00023180"/>
    </source>
</evidence>
<name>A0AA88VD36_9ASTE</name>